<dbReference type="Gene3D" id="6.10.340.10">
    <property type="match status" value="1"/>
</dbReference>
<keyword evidence="14" id="KW-1185">Reference proteome</keyword>
<evidence type="ECO:0000256" key="2">
    <source>
        <dbReference type="ARBA" id="ARBA00004236"/>
    </source>
</evidence>
<dbReference type="InterPro" id="IPR005467">
    <property type="entry name" value="His_kinase_dom"/>
</dbReference>
<dbReference type="InterPro" id="IPR003660">
    <property type="entry name" value="HAMP_dom"/>
</dbReference>
<evidence type="ECO:0000256" key="3">
    <source>
        <dbReference type="ARBA" id="ARBA00012438"/>
    </source>
</evidence>
<feature type="transmembrane region" description="Helical" evidence="10">
    <location>
        <begin position="179"/>
        <end position="199"/>
    </location>
</feature>
<dbReference type="FunFam" id="3.30.565.10:FF:000006">
    <property type="entry name" value="Sensor histidine kinase WalK"/>
    <property type="match status" value="1"/>
</dbReference>
<dbReference type="SMART" id="SM00304">
    <property type="entry name" value="HAMP"/>
    <property type="match status" value="1"/>
</dbReference>
<dbReference type="SMART" id="SM00387">
    <property type="entry name" value="HATPase_c"/>
    <property type="match status" value="1"/>
</dbReference>
<dbReference type="InterPro" id="IPR004358">
    <property type="entry name" value="Sig_transdc_His_kin-like_C"/>
</dbReference>
<dbReference type="InterPro" id="IPR036890">
    <property type="entry name" value="HATPase_C_sf"/>
</dbReference>
<dbReference type="SUPFAM" id="SSF55874">
    <property type="entry name" value="ATPase domain of HSP90 chaperone/DNA topoisomerase II/histidine kinase"/>
    <property type="match status" value="1"/>
</dbReference>
<dbReference type="Pfam" id="PF02518">
    <property type="entry name" value="HATPase_c"/>
    <property type="match status" value="1"/>
</dbReference>
<dbReference type="InterPro" id="IPR036097">
    <property type="entry name" value="HisK_dim/P_sf"/>
</dbReference>
<dbReference type="CDD" id="cd00075">
    <property type="entry name" value="HATPase"/>
    <property type="match status" value="1"/>
</dbReference>
<protein>
    <recommendedName>
        <fullName evidence="3">histidine kinase</fullName>
        <ecNumber evidence="3">2.7.13.3</ecNumber>
    </recommendedName>
</protein>
<accession>A0A919S4A5</accession>
<dbReference type="GO" id="GO:0005886">
    <property type="term" value="C:plasma membrane"/>
    <property type="evidence" value="ECO:0007669"/>
    <property type="project" value="UniProtKB-SubCell"/>
</dbReference>
<dbReference type="PROSITE" id="PS50885">
    <property type="entry name" value="HAMP"/>
    <property type="match status" value="1"/>
</dbReference>
<dbReference type="InterPro" id="IPR003594">
    <property type="entry name" value="HATPase_dom"/>
</dbReference>
<feature type="domain" description="HAMP" evidence="12">
    <location>
        <begin position="201"/>
        <end position="253"/>
    </location>
</feature>
<dbReference type="InterPro" id="IPR050736">
    <property type="entry name" value="Sensor_HK_Regulatory"/>
</dbReference>
<dbReference type="CDD" id="cd00082">
    <property type="entry name" value="HisKA"/>
    <property type="match status" value="1"/>
</dbReference>
<dbReference type="Pfam" id="PF00512">
    <property type="entry name" value="HisKA"/>
    <property type="match status" value="1"/>
</dbReference>
<keyword evidence="7" id="KW-0418">Kinase</keyword>
<comment type="caution">
    <text evidence="13">The sequence shown here is derived from an EMBL/GenBank/DDBJ whole genome shotgun (WGS) entry which is preliminary data.</text>
</comment>
<keyword evidence="10" id="KW-0472">Membrane</keyword>
<evidence type="ECO:0000256" key="6">
    <source>
        <dbReference type="ARBA" id="ARBA00022692"/>
    </source>
</evidence>
<dbReference type="InterPro" id="IPR003661">
    <property type="entry name" value="HisK_dim/P_dom"/>
</dbReference>
<evidence type="ECO:0000313" key="14">
    <source>
        <dbReference type="Proteomes" id="UP000681340"/>
    </source>
</evidence>
<dbReference type="AlphaFoldDB" id="A0A919S4A5"/>
<evidence type="ECO:0000313" key="13">
    <source>
        <dbReference type="EMBL" id="GIM64205.1"/>
    </source>
</evidence>
<dbReference type="GO" id="GO:0000155">
    <property type="term" value="F:phosphorelay sensor kinase activity"/>
    <property type="evidence" value="ECO:0007669"/>
    <property type="project" value="InterPro"/>
</dbReference>
<keyword evidence="9" id="KW-0902">Two-component regulatory system</keyword>
<evidence type="ECO:0000259" key="12">
    <source>
        <dbReference type="PROSITE" id="PS50885"/>
    </source>
</evidence>
<evidence type="ECO:0000256" key="1">
    <source>
        <dbReference type="ARBA" id="ARBA00000085"/>
    </source>
</evidence>
<dbReference type="Gene3D" id="3.30.565.10">
    <property type="entry name" value="Histidine kinase-like ATPase, C-terminal domain"/>
    <property type="match status" value="1"/>
</dbReference>
<sequence length="638" mass="68002">MASVRARVDAGVIAVLVLFIGVVVTQFMVSDSLQSRHERRVARVEAARDANTAVLQHMTDAETGVRGFQLTGDEQFLQPYDQGRIGAFTMFDEVAAGTTDPTVLRLLAAERAAASRWLYAFAYPVVNAGVADPGYSQTGRGKELFDEIRKANAAVAGALRAEMDRVAAADRRAARLAQILFALLAVGFLAVTLMLASVARRLLLAPLEHIRMTLQRLAAGELSARAVPAGPEETRAVIGTLNRLAAETQRLLAEDEARMARTELRQAVAVALRETEDPTEAAGRVVALVGRALGADAVYSKFSIGDAHGVDVRWPEEAPPMAARTVQEVLAGEAGAVLPVPEVCGGVAVAIGGDAECPIGLIHVVRHDRPDWTADERRLLATVAREVDHTARQQRLQRRQARLITELRVLDERKNAFVATVTHELRTPLTSILGYTEMLADGDGGDLSPLQERGVTAILRNAHRLQETIGDLLLLDRANHAVGAAVARVDLAEVAAALLSEFEPLARRRELTLTGETEQVFVDGDARQLERAMRNLLDNAVKFTGPGGTVSYRLRAAPGGAVLSVTDTGIGIPPGDLAGLFTPFHRAANAMDQAVQGSGLGLAIVRNIVAEHGGSVTVESRLGEGSTFTVTLPVAAAA</sequence>
<dbReference type="PROSITE" id="PS50109">
    <property type="entry name" value="HIS_KIN"/>
    <property type="match status" value="1"/>
</dbReference>
<evidence type="ECO:0000256" key="7">
    <source>
        <dbReference type="ARBA" id="ARBA00022777"/>
    </source>
</evidence>
<dbReference type="PANTHER" id="PTHR43711">
    <property type="entry name" value="TWO-COMPONENT HISTIDINE KINASE"/>
    <property type="match status" value="1"/>
</dbReference>
<dbReference type="SUPFAM" id="SSF47384">
    <property type="entry name" value="Homodimeric domain of signal transducing histidine kinase"/>
    <property type="match status" value="1"/>
</dbReference>
<dbReference type="Pfam" id="PF05227">
    <property type="entry name" value="CHASE3"/>
    <property type="match status" value="1"/>
</dbReference>
<gene>
    <name evidence="13" type="ORF">Aau02nite_08960</name>
</gene>
<comment type="catalytic activity">
    <reaction evidence="1">
        <text>ATP + protein L-histidine = ADP + protein N-phospho-L-histidine.</text>
        <dbReference type="EC" id="2.7.13.3"/>
    </reaction>
</comment>
<keyword evidence="4" id="KW-0597">Phosphoprotein</keyword>
<keyword evidence="6 10" id="KW-0812">Transmembrane</keyword>
<evidence type="ECO:0000256" key="8">
    <source>
        <dbReference type="ARBA" id="ARBA00022989"/>
    </source>
</evidence>
<reference evidence="13" key="1">
    <citation type="submission" date="2021-03" db="EMBL/GenBank/DDBJ databases">
        <title>Whole genome shotgun sequence of Actinoplanes auranticolor NBRC 12245.</title>
        <authorList>
            <person name="Komaki H."/>
            <person name="Tamura T."/>
        </authorList>
    </citation>
    <scope>NUCLEOTIDE SEQUENCE</scope>
    <source>
        <strain evidence="13">NBRC 12245</strain>
    </source>
</reference>
<dbReference type="Gene3D" id="1.10.287.130">
    <property type="match status" value="1"/>
</dbReference>
<dbReference type="Proteomes" id="UP000681340">
    <property type="component" value="Unassembled WGS sequence"/>
</dbReference>
<dbReference type="RefSeq" id="WP_246594889.1">
    <property type="nucleotide sequence ID" value="NZ_BAABEA010000008.1"/>
</dbReference>
<evidence type="ECO:0000256" key="4">
    <source>
        <dbReference type="ARBA" id="ARBA00022553"/>
    </source>
</evidence>
<evidence type="ECO:0000259" key="11">
    <source>
        <dbReference type="PROSITE" id="PS50109"/>
    </source>
</evidence>
<proteinExistence type="predicted"/>
<dbReference type="InterPro" id="IPR007891">
    <property type="entry name" value="CHASE3"/>
</dbReference>
<evidence type="ECO:0000256" key="10">
    <source>
        <dbReference type="SAM" id="Phobius"/>
    </source>
</evidence>
<dbReference type="SMART" id="SM00388">
    <property type="entry name" value="HisKA"/>
    <property type="match status" value="1"/>
</dbReference>
<feature type="domain" description="Histidine kinase" evidence="11">
    <location>
        <begin position="420"/>
        <end position="636"/>
    </location>
</feature>
<comment type="subcellular location">
    <subcellularLocation>
        <location evidence="2">Cell membrane</location>
    </subcellularLocation>
</comment>
<organism evidence="13 14">
    <name type="scientific">Actinoplanes auranticolor</name>
    <dbReference type="NCBI Taxonomy" id="47988"/>
    <lineage>
        <taxon>Bacteria</taxon>
        <taxon>Bacillati</taxon>
        <taxon>Actinomycetota</taxon>
        <taxon>Actinomycetes</taxon>
        <taxon>Micromonosporales</taxon>
        <taxon>Micromonosporaceae</taxon>
        <taxon>Actinoplanes</taxon>
    </lineage>
</organism>
<evidence type="ECO:0000256" key="9">
    <source>
        <dbReference type="ARBA" id="ARBA00023012"/>
    </source>
</evidence>
<dbReference type="PRINTS" id="PR00344">
    <property type="entry name" value="BCTRLSENSOR"/>
</dbReference>
<keyword evidence="5" id="KW-0808">Transferase</keyword>
<dbReference type="PANTHER" id="PTHR43711:SF1">
    <property type="entry name" value="HISTIDINE KINASE 1"/>
    <property type="match status" value="1"/>
</dbReference>
<evidence type="ECO:0000256" key="5">
    <source>
        <dbReference type="ARBA" id="ARBA00022679"/>
    </source>
</evidence>
<dbReference type="EC" id="2.7.13.3" evidence="3"/>
<dbReference type="EMBL" id="BOQL01000007">
    <property type="protein sequence ID" value="GIM64205.1"/>
    <property type="molecule type" value="Genomic_DNA"/>
</dbReference>
<name>A0A919S4A5_9ACTN</name>
<feature type="transmembrane region" description="Helical" evidence="10">
    <location>
        <begin position="12"/>
        <end position="30"/>
    </location>
</feature>
<keyword evidence="8 10" id="KW-1133">Transmembrane helix</keyword>